<evidence type="ECO:0000256" key="9">
    <source>
        <dbReference type="ARBA" id="ARBA00023065"/>
    </source>
</evidence>
<evidence type="ECO:0000256" key="8">
    <source>
        <dbReference type="ARBA" id="ARBA00022989"/>
    </source>
</evidence>
<dbReference type="SUPFAM" id="SSF81324">
    <property type="entry name" value="Voltage-gated potassium channels"/>
    <property type="match status" value="2"/>
</dbReference>
<organism evidence="15 16">
    <name type="scientific">Branchiostoma lanceolatum</name>
    <name type="common">Common lancelet</name>
    <name type="synonym">Amphioxus lanceolatum</name>
    <dbReference type="NCBI Taxonomy" id="7740"/>
    <lineage>
        <taxon>Eukaryota</taxon>
        <taxon>Metazoa</taxon>
        <taxon>Chordata</taxon>
        <taxon>Cephalochordata</taxon>
        <taxon>Leptocardii</taxon>
        <taxon>Amphioxiformes</taxon>
        <taxon>Branchiostomatidae</taxon>
        <taxon>Branchiostoma</taxon>
    </lineage>
</organism>
<evidence type="ECO:0000256" key="5">
    <source>
        <dbReference type="ARBA" id="ARBA00022692"/>
    </source>
</evidence>
<keyword evidence="6" id="KW-0631">Potassium channel</keyword>
<feature type="transmembrane region" description="Helical" evidence="13">
    <location>
        <begin position="154"/>
        <end position="173"/>
    </location>
</feature>
<gene>
    <name evidence="15" type="primary">KCNK10</name>
    <name evidence="15" type="ORF">BLAG_LOCUS2587</name>
</gene>
<dbReference type="PANTHER" id="PTHR11003:SF330">
    <property type="entry name" value="POTASSIUM CHANNEL DOMAIN-CONTAINING PROTEIN"/>
    <property type="match status" value="1"/>
</dbReference>
<comment type="similarity">
    <text evidence="2 12">Belongs to the two pore domain potassium channel (TC 1.A.1.8) family.</text>
</comment>
<evidence type="ECO:0000256" key="11">
    <source>
        <dbReference type="ARBA" id="ARBA00023303"/>
    </source>
</evidence>
<evidence type="ECO:0000256" key="6">
    <source>
        <dbReference type="ARBA" id="ARBA00022826"/>
    </source>
</evidence>
<evidence type="ECO:0000259" key="14">
    <source>
        <dbReference type="Pfam" id="PF07885"/>
    </source>
</evidence>
<evidence type="ECO:0000256" key="12">
    <source>
        <dbReference type="RuleBase" id="RU003857"/>
    </source>
</evidence>
<evidence type="ECO:0000256" key="13">
    <source>
        <dbReference type="SAM" id="Phobius"/>
    </source>
</evidence>
<keyword evidence="10 13" id="KW-0472">Membrane</keyword>
<feature type="domain" description="Potassium channel" evidence="14">
    <location>
        <begin position="147"/>
        <end position="206"/>
    </location>
</feature>
<evidence type="ECO:0000313" key="15">
    <source>
        <dbReference type="EMBL" id="CAH1237772.1"/>
    </source>
</evidence>
<feature type="transmembrane region" description="Helical" evidence="13">
    <location>
        <begin position="296"/>
        <end position="316"/>
    </location>
</feature>
<evidence type="ECO:0000313" key="16">
    <source>
        <dbReference type="Proteomes" id="UP000838412"/>
    </source>
</evidence>
<keyword evidence="4" id="KW-0633">Potassium transport</keyword>
<dbReference type="Proteomes" id="UP000838412">
    <property type="component" value="Chromosome 10"/>
</dbReference>
<evidence type="ECO:0000256" key="3">
    <source>
        <dbReference type="ARBA" id="ARBA00022448"/>
    </source>
</evidence>
<reference evidence="15" key="1">
    <citation type="submission" date="2022-01" db="EMBL/GenBank/DDBJ databases">
        <authorList>
            <person name="Braso-Vives M."/>
        </authorList>
    </citation>
    <scope>NUCLEOTIDE SEQUENCE</scope>
</reference>
<dbReference type="GO" id="GO:0015271">
    <property type="term" value="F:outward rectifier potassium channel activity"/>
    <property type="evidence" value="ECO:0007669"/>
    <property type="project" value="TreeGrafter"/>
</dbReference>
<comment type="subcellular location">
    <subcellularLocation>
        <location evidence="1">Membrane</location>
        <topology evidence="1">Multi-pass membrane protein</topology>
    </subcellularLocation>
</comment>
<feature type="transmembrane region" description="Helical" evidence="13">
    <location>
        <begin position="185"/>
        <end position="210"/>
    </location>
</feature>
<dbReference type="OrthoDB" id="297496at2759"/>
<keyword evidence="7" id="KW-0630">Potassium</keyword>
<keyword evidence="5 12" id="KW-0812">Transmembrane</keyword>
<feature type="transmembrane region" description="Helical" evidence="13">
    <location>
        <begin position="265"/>
        <end position="284"/>
    </location>
</feature>
<dbReference type="AlphaFoldDB" id="A0A8J9VCT5"/>
<keyword evidence="9 12" id="KW-0406">Ion transport</keyword>
<dbReference type="Gene3D" id="1.10.287.70">
    <property type="match status" value="1"/>
</dbReference>
<dbReference type="EMBL" id="OV696695">
    <property type="protein sequence ID" value="CAH1237772.1"/>
    <property type="molecule type" value="Genomic_DNA"/>
</dbReference>
<dbReference type="InterPro" id="IPR013099">
    <property type="entry name" value="K_chnl_dom"/>
</dbReference>
<accession>A0A8J9VCT5</accession>
<name>A0A8J9VCT5_BRALA</name>
<feature type="transmembrane region" description="Helical" evidence="13">
    <location>
        <begin position="231"/>
        <end position="253"/>
    </location>
</feature>
<feature type="transmembrane region" description="Helical" evidence="13">
    <location>
        <begin position="6"/>
        <end position="27"/>
    </location>
</feature>
<proteinExistence type="inferred from homology"/>
<dbReference type="GO" id="GO:0030322">
    <property type="term" value="P:stabilization of membrane potential"/>
    <property type="evidence" value="ECO:0007669"/>
    <property type="project" value="TreeGrafter"/>
</dbReference>
<dbReference type="Pfam" id="PF07885">
    <property type="entry name" value="Ion_trans_2"/>
    <property type="match status" value="2"/>
</dbReference>
<keyword evidence="8 13" id="KW-1133">Transmembrane helix</keyword>
<keyword evidence="3 12" id="KW-0813">Transport</keyword>
<dbReference type="InterPro" id="IPR003280">
    <property type="entry name" value="2pore_dom_K_chnl"/>
</dbReference>
<sequence length="373" mass="41914">MKKAALLVLIVLVFMYLLLGAGVFHALEHEEEVEIREDIFAFHRRLRQRRNETVCRHLKHGCKAQKEAVGTAQPSCVPRDQMARIAESVADDVAVRFNNITGTGGECVDFRDTPIFLLTERELYEVIDRAVQATKHGLDPRSTAMESSPPQWEFAAALAFSITVVTTIGYGFVTPKTGAGMAFCVIYGLLGIPFMLAVLGGIGEIMANGVRRGTEALRRRRPGWLHRRVRRLVAGIFFVSGVTIFWLLPSIVVSHVEGWSYSESLYFSFISLSTIGFGDYVAGLQRGVEYWEPYRILMTMVFVVGLAFLATVFQLMSQGVQILEETVDKKTERELRRAVEVLELREQRRKRLKENSASVTASKCDLNETSSRV</sequence>
<evidence type="ECO:0000256" key="2">
    <source>
        <dbReference type="ARBA" id="ARBA00006666"/>
    </source>
</evidence>
<keyword evidence="11 12" id="KW-0407">Ion channel</keyword>
<feature type="domain" description="Potassium channel" evidence="14">
    <location>
        <begin position="242"/>
        <end position="317"/>
    </location>
</feature>
<keyword evidence="16" id="KW-1185">Reference proteome</keyword>
<dbReference type="GO" id="GO:0022841">
    <property type="term" value="F:potassium ion leak channel activity"/>
    <property type="evidence" value="ECO:0007669"/>
    <property type="project" value="TreeGrafter"/>
</dbReference>
<dbReference type="GO" id="GO:0005886">
    <property type="term" value="C:plasma membrane"/>
    <property type="evidence" value="ECO:0007669"/>
    <property type="project" value="TreeGrafter"/>
</dbReference>
<dbReference type="PRINTS" id="PR01333">
    <property type="entry name" value="2POREKCHANEL"/>
</dbReference>
<protein>
    <submittedName>
        <fullName evidence="15">KCNK10 protein</fullName>
    </submittedName>
</protein>
<evidence type="ECO:0000256" key="1">
    <source>
        <dbReference type="ARBA" id="ARBA00004141"/>
    </source>
</evidence>
<dbReference type="PANTHER" id="PTHR11003">
    <property type="entry name" value="POTASSIUM CHANNEL, SUBFAMILY K"/>
    <property type="match status" value="1"/>
</dbReference>
<evidence type="ECO:0000256" key="4">
    <source>
        <dbReference type="ARBA" id="ARBA00022538"/>
    </source>
</evidence>
<evidence type="ECO:0000256" key="10">
    <source>
        <dbReference type="ARBA" id="ARBA00023136"/>
    </source>
</evidence>
<dbReference type="PRINTS" id="PR01095">
    <property type="entry name" value="TASKCHANNEL"/>
</dbReference>
<dbReference type="InterPro" id="IPR003092">
    <property type="entry name" value="2pore_dom_K_chnl_TASK"/>
</dbReference>
<evidence type="ECO:0000256" key="7">
    <source>
        <dbReference type="ARBA" id="ARBA00022958"/>
    </source>
</evidence>